<dbReference type="EMBL" id="JAPTGD010000005">
    <property type="protein sequence ID" value="MDU9695161.1"/>
    <property type="molecule type" value="Genomic_DNA"/>
</dbReference>
<dbReference type="RefSeq" id="WP_316911618.1">
    <property type="nucleotide sequence ID" value="NZ_JAPTGD010000005.1"/>
</dbReference>
<accession>A0AAX6NGY0</accession>
<name>A0AAX6NGY0_PRIAR</name>
<evidence type="ECO:0000313" key="2">
    <source>
        <dbReference type="Proteomes" id="UP001269400"/>
    </source>
</evidence>
<dbReference type="AlphaFoldDB" id="A0AAX6NGY0"/>
<gene>
    <name evidence="1" type="ORF">O0Q50_28595</name>
</gene>
<sequence>MSLQGAVEEKLNTMTTDDKDTLISYIAVIVDKVKVPATEDSYTKEQAFDRIVEELQLSGIFG</sequence>
<dbReference type="Proteomes" id="UP001269400">
    <property type="component" value="Unassembled WGS sequence"/>
</dbReference>
<reference evidence="1" key="2">
    <citation type="submission" date="2022-12" db="EMBL/GenBank/DDBJ databases">
        <authorList>
            <person name="Dechsakulwatana C."/>
            <person name="Rungsihiranrut A."/>
            <person name="Muangchinda C."/>
            <person name="Ningthoujam R."/>
            <person name="Klankeo P."/>
            <person name="Pinyakong O."/>
        </authorList>
    </citation>
    <scope>NUCLEOTIDE SEQUENCE</scope>
    <source>
        <strain evidence="1">TL01-2</strain>
    </source>
</reference>
<evidence type="ECO:0000313" key="1">
    <source>
        <dbReference type="EMBL" id="MDU9695161.1"/>
    </source>
</evidence>
<comment type="caution">
    <text evidence="1">The sequence shown here is derived from an EMBL/GenBank/DDBJ whole genome shotgun (WGS) entry which is preliminary data.</text>
</comment>
<proteinExistence type="predicted"/>
<protein>
    <submittedName>
        <fullName evidence="1">Uncharacterized protein</fullName>
    </submittedName>
</protein>
<organism evidence="1 2">
    <name type="scientific">Priestia aryabhattai</name>
    <name type="common">Bacillus aryabhattai</name>
    <dbReference type="NCBI Taxonomy" id="412384"/>
    <lineage>
        <taxon>Bacteria</taxon>
        <taxon>Bacillati</taxon>
        <taxon>Bacillota</taxon>
        <taxon>Bacilli</taxon>
        <taxon>Bacillales</taxon>
        <taxon>Bacillaceae</taxon>
        <taxon>Priestia</taxon>
    </lineage>
</organism>
<reference evidence="1" key="1">
    <citation type="journal article" date="2022" name="J Environ Chem Eng">
        <title>Biodegradation of petroleum oil using a constructed nonpathogenic and heavy metal-tolerant bacterial consortium isolated from marine sponges.</title>
        <authorList>
            <person name="Dechsakulwatana C."/>
            <person name="Rungsihiranrut A."/>
            <person name="Muangchinda C."/>
            <person name="Ningthoujam R."/>
            <person name="Klankeo P."/>
            <person name="Pinyakong O."/>
        </authorList>
    </citation>
    <scope>NUCLEOTIDE SEQUENCE</scope>
    <source>
        <strain evidence="1">TL01-2</strain>
    </source>
</reference>